<sequence length="75" mass="7946">MIHAIVSARGAPLNLQRGGVEKSVDSDDPLHLLNPTKATTPSYPTFDDDSGRITSTGCYIGRIARIGSSYGCPLL</sequence>
<evidence type="ECO:0000256" key="1">
    <source>
        <dbReference type="SAM" id="MobiDB-lite"/>
    </source>
</evidence>
<dbReference type="AlphaFoldDB" id="A0A507C026"/>
<feature type="region of interest" description="Disordered" evidence="1">
    <location>
        <begin position="19"/>
        <end position="48"/>
    </location>
</feature>
<dbReference type="VEuPathDB" id="FungiDB:SeMB42_g07327"/>
<reference evidence="2 3" key="1">
    <citation type="journal article" date="2019" name="Sci. Rep.">
        <title>Comparative genomics of chytrid fungi reveal insights into the obligate biotrophic and pathogenic lifestyle of Synchytrium endobioticum.</title>
        <authorList>
            <person name="van de Vossenberg B.T.L.H."/>
            <person name="Warris S."/>
            <person name="Nguyen H.D.T."/>
            <person name="van Gent-Pelzer M.P.E."/>
            <person name="Joly D.L."/>
            <person name="van de Geest H.C."/>
            <person name="Bonants P.J.M."/>
            <person name="Smith D.S."/>
            <person name="Levesque C.A."/>
            <person name="van der Lee T.A.J."/>
        </authorList>
    </citation>
    <scope>NUCLEOTIDE SEQUENCE [LARGE SCALE GENOMIC DNA]</scope>
    <source>
        <strain evidence="2 3">MB42</strain>
    </source>
</reference>
<organism evidence="2 3">
    <name type="scientific">Synchytrium endobioticum</name>
    <dbReference type="NCBI Taxonomy" id="286115"/>
    <lineage>
        <taxon>Eukaryota</taxon>
        <taxon>Fungi</taxon>
        <taxon>Fungi incertae sedis</taxon>
        <taxon>Chytridiomycota</taxon>
        <taxon>Chytridiomycota incertae sedis</taxon>
        <taxon>Chytridiomycetes</taxon>
        <taxon>Synchytriales</taxon>
        <taxon>Synchytriaceae</taxon>
        <taxon>Synchytrium</taxon>
    </lineage>
</organism>
<evidence type="ECO:0000313" key="3">
    <source>
        <dbReference type="Proteomes" id="UP000317494"/>
    </source>
</evidence>
<dbReference type="Proteomes" id="UP000317494">
    <property type="component" value="Unassembled WGS sequence"/>
</dbReference>
<accession>A0A507C026</accession>
<protein>
    <submittedName>
        <fullName evidence="2">Uncharacterized protein</fullName>
    </submittedName>
</protein>
<feature type="compositionally biased region" description="Basic and acidic residues" evidence="1">
    <location>
        <begin position="19"/>
        <end position="30"/>
    </location>
</feature>
<gene>
    <name evidence="2" type="ORF">SeMB42_g07327</name>
</gene>
<comment type="caution">
    <text evidence="2">The sequence shown here is derived from an EMBL/GenBank/DDBJ whole genome shotgun (WGS) entry which is preliminary data.</text>
</comment>
<proteinExistence type="predicted"/>
<dbReference type="EMBL" id="QEAN01000502">
    <property type="protein sequence ID" value="TPX34417.1"/>
    <property type="molecule type" value="Genomic_DNA"/>
</dbReference>
<keyword evidence="3" id="KW-1185">Reference proteome</keyword>
<name>A0A507C026_9FUNG</name>
<evidence type="ECO:0000313" key="2">
    <source>
        <dbReference type="EMBL" id="TPX34417.1"/>
    </source>
</evidence>